<dbReference type="InterPro" id="IPR001128">
    <property type="entry name" value="Cyt_P450"/>
</dbReference>
<dbReference type="GO" id="GO:0020037">
    <property type="term" value="F:heme binding"/>
    <property type="evidence" value="ECO:0007669"/>
    <property type="project" value="InterPro"/>
</dbReference>
<evidence type="ECO:0000256" key="5">
    <source>
        <dbReference type="ARBA" id="ARBA00023004"/>
    </source>
</evidence>
<keyword evidence="4" id="KW-0560">Oxidoreductase</keyword>
<dbReference type="GO" id="GO:0016705">
    <property type="term" value="F:oxidoreductase activity, acting on paired donors, with incorporation or reduction of molecular oxygen"/>
    <property type="evidence" value="ECO:0007669"/>
    <property type="project" value="InterPro"/>
</dbReference>
<comment type="cofactor">
    <cofactor evidence="1">
        <name>heme</name>
        <dbReference type="ChEBI" id="CHEBI:30413"/>
    </cofactor>
</comment>
<dbReference type="EMBL" id="ML977154">
    <property type="protein sequence ID" value="KAF1987060.1"/>
    <property type="molecule type" value="Genomic_DNA"/>
</dbReference>
<dbReference type="AlphaFoldDB" id="A0A6G1H219"/>
<reference evidence="7" key="1">
    <citation type="journal article" date="2020" name="Stud. Mycol.">
        <title>101 Dothideomycetes genomes: a test case for predicting lifestyles and emergence of pathogens.</title>
        <authorList>
            <person name="Haridas S."/>
            <person name="Albert R."/>
            <person name="Binder M."/>
            <person name="Bloem J."/>
            <person name="Labutti K."/>
            <person name="Salamov A."/>
            <person name="Andreopoulos B."/>
            <person name="Baker S."/>
            <person name="Barry K."/>
            <person name="Bills G."/>
            <person name="Bluhm B."/>
            <person name="Cannon C."/>
            <person name="Castanera R."/>
            <person name="Culley D."/>
            <person name="Daum C."/>
            <person name="Ezra D."/>
            <person name="Gonzalez J."/>
            <person name="Henrissat B."/>
            <person name="Kuo A."/>
            <person name="Liang C."/>
            <person name="Lipzen A."/>
            <person name="Lutzoni F."/>
            <person name="Magnuson J."/>
            <person name="Mondo S."/>
            <person name="Nolan M."/>
            <person name="Ohm R."/>
            <person name="Pangilinan J."/>
            <person name="Park H.-J."/>
            <person name="Ramirez L."/>
            <person name="Alfaro M."/>
            <person name="Sun H."/>
            <person name="Tritt A."/>
            <person name="Yoshinaga Y."/>
            <person name="Zwiers L.-H."/>
            <person name="Turgeon B."/>
            <person name="Goodwin S."/>
            <person name="Spatafora J."/>
            <person name="Crous P."/>
            <person name="Grigoriev I."/>
        </authorList>
    </citation>
    <scope>NUCLEOTIDE SEQUENCE</scope>
    <source>
        <strain evidence="7">CBS 113979</strain>
    </source>
</reference>
<evidence type="ECO:0000313" key="7">
    <source>
        <dbReference type="EMBL" id="KAF1987060.1"/>
    </source>
</evidence>
<name>A0A6G1H219_9PEZI</name>
<evidence type="ECO:0000256" key="1">
    <source>
        <dbReference type="ARBA" id="ARBA00001971"/>
    </source>
</evidence>
<keyword evidence="8" id="KW-1185">Reference proteome</keyword>
<dbReference type="InterPro" id="IPR036396">
    <property type="entry name" value="Cyt_P450_sf"/>
</dbReference>
<evidence type="ECO:0000256" key="4">
    <source>
        <dbReference type="ARBA" id="ARBA00023002"/>
    </source>
</evidence>
<keyword evidence="6" id="KW-0503">Monooxygenase</keyword>
<evidence type="ECO:0000313" key="8">
    <source>
        <dbReference type="Proteomes" id="UP000800041"/>
    </source>
</evidence>
<dbReference type="Proteomes" id="UP000800041">
    <property type="component" value="Unassembled WGS sequence"/>
</dbReference>
<evidence type="ECO:0000256" key="2">
    <source>
        <dbReference type="ARBA" id="ARBA00010617"/>
    </source>
</evidence>
<dbReference type="OrthoDB" id="3945418at2759"/>
<dbReference type="PANTHER" id="PTHR24305:SF157">
    <property type="entry name" value="N-ACETYLTRYPTOPHAN 6-HYDROXYLASE IVOC-RELATED"/>
    <property type="match status" value="1"/>
</dbReference>
<gene>
    <name evidence="7" type="ORF">K402DRAFT_62303</name>
</gene>
<dbReference type="Gene3D" id="1.10.630.10">
    <property type="entry name" value="Cytochrome P450"/>
    <property type="match status" value="1"/>
</dbReference>
<keyword evidence="3" id="KW-0479">Metal-binding</keyword>
<dbReference type="PANTHER" id="PTHR24305">
    <property type="entry name" value="CYTOCHROME P450"/>
    <property type="match status" value="1"/>
</dbReference>
<accession>A0A6G1H219</accession>
<dbReference type="SUPFAM" id="SSF48264">
    <property type="entry name" value="Cytochrome P450"/>
    <property type="match status" value="1"/>
</dbReference>
<evidence type="ECO:0000256" key="3">
    <source>
        <dbReference type="ARBA" id="ARBA00022723"/>
    </source>
</evidence>
<protein>
    <submittedName>
        <fullName evidence="7">Cytochrome P450</fullName>
    </submittedName>
</protein>
<dbReference type="InterPro" id="IPR050121">
    <property type="entry name" value="Cytochrome_P450_monoxygenase"/>
</dbReference>
<sequence>MVLHGLQVTCSPMSSVPGPKLAAMTYWYEIYCDVWLGGWYFRKIAEMHQRYDPIVRINPHKVHFNDPELIDPIFPGPSRKTNKHISTGRRTGTANSIVGTVDHDLHRRLRNTVNAFFSSASVRRLEPIMKDYMARLLVRLDTAGKNEEVVPMHFVLKACASDVITKYAFGDSFHFLDQEDYGIPSMEATDVFHLFNHAFCHFPWTGALLASISDWVIRMSIPSLTEMWNKNMVFCLNACSRLELFAISGVKWRSR</sequence>
<dbReference type="Pfam" id="PF00067">
    <property type="entry name" value="p450"/>
    <property type="match status" value="1"/>
</dbReference>
<organism evidence="7 8">
    <name type="scientific">Aulographum hederae CBS 113979</name>
    <dbReference type="NCBI Taxonomy" id="1176131"/>
    <lineage>
        <taxon>Eukaryota</taxon>
        <taxon>Fungi</taxon>
        <taxon>Dikarya</taxon>
        <taxon>Ascomycota</taxon>
        <taxon>Pezizomycotina</taxon>
        <taxon>Dothideomycetes</taxon>
        <taxon>Pleosporomycetidae</taxon>
        <taxon>Aulographales</taxon>
        <taxon>Aulographaceae</taxon>
    </lineage>
</organism>
<dbReference type="GO" id="GO:0004497">
    <property type="term" value="F:monooxygenase activity"/>
    <property type="evidence" value="ECO:0007669"/>
    <property type="project" value="UniProtKB-KW"/>
</dbReference>
<evidence type="ECO:0000256" key="6">
    <source>
        <dbReference type="ARBA" id="ARBA00023033"/>
    </source>
</evidence>
<proteinExistence type="inferred from homology"/>
<keyword evidence="5" id="KW-0408">Iron</keyword>
<comment type="similarity">
    <text evidence="2">Belongs to the cytochrome P450 family.</text>
</comment>
<dbReference type="GO" id="GO:0005506">
    <property type="term" value="F:iron ion binding"/>
    <property type="evidence" value="ECO:0007669"/>
    <property type="project" value="InterPro"/>
</dbReference>